<protein>
    <submittedName>
        <fullName evidence="2">Crotonobetainyl-CoA:carnitine CoA-transferase CaiB-like acyl-CoA transferase</fullName>
    </submittedName>
</protein>
<dbReference type="Gene3D" id="3.40.50.10540">
    <property type="entry name" value="Crotonobetainyl-coa:carnitine coa-transferase, domain 1"/>
    <property type="match status" value="2"/>
</dbReference>
<gene>
    <name evidence="2" type="ORF">EV643_108356</name>
</gene>
<dbReference type="PANTHER" id="PTHR48207:SF3">
    <property type="entry name" value="SUCCINATE--HYDROXYMETHYLGLUTARATE COA-TRANSFERASE"/>
    <property type="match status" value="1"/>
</dbReference>
<comment type="caution">
    <text evidence="2">The sequence shown here is derived from an EMBL/GenBank/DDBJ whole genome shotgun (WGS) entry which is preliminary data.</text>
</comment>
<dbReference type="GO" id="GO:0008410">
    <property type="term" value="F:CoA-transferase activity"/>
    <property type="evidence" value="ECO:0007669"/>
    <property type="project" value="TreeGrafter"/>
</dbReference>
<dbReference type="Pfam" id="PF02515">
    <property type="entry name" value="CoA_transf_3"/>
    <property type="match status" value="3"/>
</dbReference>
<keyword evidence="3" id="KW-1185">Reference proteome</keyword>
<dbReference type="EMBL" id="SNWQ01000008">
    <property type="protein sequence ID" value="TDO48039.1"/>
    <property type="molecule type" value="Genomic_DNA"/>
</dbReference>
<dbReference type="OrthoDB" id="3561197at2"/>
<dbReference type="Proteomes" id="UP000295388">
    <property type="component" value="Unassembled WGS sequence"/>
</dbReference>
<accession>A0A4R6KCU8</accession>
<dbReference type="Gene3D" id="3.30.1540.10">
    <property type="entry name" value="formyl-coa transferase, domain 3"/>
    <property type="match status" value="1"/>
</dbReference>
<dbReference type="InterPro" id="IPR003673">
    <property type="entry name" value="CoA-Trfase_fam_III"/>
</dbReference>
<dbReference type="AlphaFoldDB" id="A0A4R6KCU8"/>
<dbReference type="InterPro" id="IPR023606">
    <property type="entry name" value="CoA-Trfase_III_dom_1_sf"/>
</dbReference>
<dbReference type="PANTHER" id="PTHR48207">
    <property type="entry name" value="SUCCINATE--HYDROXYMETHYLGLUTARATE COA-TRANSFERASE"/>
    <property type="match status" value="1"/>
</dbReference>
<keyword evidence="1 2" id="KW-0808">Transferase</keyword>
<sequence>MSRLRVLDLTDELARYAGRLFVGMGAEVIRIERDRTTARAERLHWHSGQRVLHLPDDAELGVVLDRLLPEADVVVESGPLDRLRTLKLRGPDWQHVAHVVVTPFGTWGPCKTWPADDVVATAAGGMAWLGGAPGEAPEPPPRAQAGQLAGTHAAIAAMLALLARQRTGVGQLAEISVQEVVAATLETGAISWIHAGTIPGRTSGVYGHVAHRVFATKDGHVAGGYSGPNRMWDDLLAWMADEGEAADLTEERWQDAAYRWQHRPYVDEVVGAFVARRTADEIATGARSRGLPWATVAAPDDVLKNPQLLDRQFFLDIDTAEGAVRDVGFPFRSLQCPVRLREPQDVDATVTWLEGVQRPRRRTAHKRGAALDGVRVLDLTWVLAGPYATKLLAEHGADIVKVESMHRQDPTRFAPSMRLRPEATYDDSGYFLNFNRNKRSLALNLRKPEAQELLRQLVPFVDVVIENFSPGVLDRWGLGYQQLRKLNPNVVLVSMAGVGQTGPWRQAVTFADTLAAMSGLTYETGHPPQGLTFGLGDMVAANAATLATLDLLHQGVGGHVDLSQLEAMAAHLGPAVLEAKPARVGSRILRTAGDDRWIAIGAATDDALATALGTTASELTDVIGEQDADALADRLQSLGFPAYPVRDGRDLVDHDPQLAAGGFYQQLDHPLAGPVAHEGVVAHLHGTPGGLWQPAPLLGQHTDELLTELLGLTPERLGNLHDEGVLE</sequence>
<dbReference type="InterPro" id="IPR050483">
    <property type="entry name" value="CoA-transferase_III_domain"/>
</dbReference>
<dbReference type="SUPFAM" id="SSF89796">
    <property type="entry name" value="CoA-transferase family III (CaiB/BaiF)"/>
    <property type="match status" value="2"/>
</dbReference>
<name>A0A4R6KCU8_9ACTN</name>
<evidence type="ECO:0000313" key="2">
    <source>
        <dbReference type="EMBL" id="TDO48039.1"/>
    </source>
</evidence>
<reference evidence="2 3" key="1">
    <citation type="submission" date="2019-03" db="EMBL/GenBank/DDBJ databases">
        <title>Genomic Encyclopedia of Type Strains, Phase III (KMG-III): the genomes of soil and plant-associated and newly described type strains.</title>
        <authorList>
            <person name="Whitman W."/>
        </authorList>
    </citation>
    <scope>NUCLEOTIDE SEQUENCE [LARGE SCALE GENOMIC DNA]</scope>
    <source>
        <strain evidence="2 3">VKM Ac-2527</strain>
    </source>
</reference>
<dbReference type="RefSeq" id="WP_133801457.1">
    <property type="nucleotide sequence ID" value="NZ_SNWQ01000008.1"/>
</dbReference>
<proteinExistence type="predicted"/>
<evidence type="ECO:0000256" key="1">
    <source>
        <dbReference type="ARBA" id="ARBA00022679"/>
    </source>
</evidence>
<evidence type="ECO:0000313" key="3">
    <source>
        <dbReference type="Proteomes" id="UP000295388"/>
    </source>
</evidence>
<dbReference type="InterPro" id="IPR044855">
    <property type="entry name" value="CoA-Trfase_III_dom3_sf"/>
</dbReference>
<organism evidence="2 3">
    <name type="scientific">Kribbella caucasensis</name>
    <dbReference type="NCBI Taxonomy" id="2512215"/>
    <lineage>
        <taxon>Bacteria</taxon>
        <taxon>Bacillati</taxon>
        <taxon>Actinomycetota</taxon>
        <taxon>Actinomycetes</taxon>
        <taxon>Propionibacteriales</taxon>
        <taxon>Kribbellaceae</taxon>
        <taxon>Kribbella</taxon>
    </lineage>
</organism>